<keyword evidence="3" id="KW-1185">Reference proteome</keyword>
<organism evidence="2 3">
    <name type="scientific">Pyricularia oryzae (strain 70-15 / ATCC MYA-4617 / FGSC 8958)</name>
    <name type="common">Rice blast fungus</name>
    <name type="synonym">Magnaporthe oryzae</name>
    <dbReference type="NCBI Taxonomy" id="242507"/>
    <lineage>
        <taxon>Eukaryota</taxon>
        <taxon>Fungi</taxon>
        <taxon>Dikarya</taxon>
        <taxon>Ascomycota</taxon>
        <taxon>Pezizomycotina</taxon>
        <taxon>Sordariomycetes</taxon>
        <taxon>Sordariomycetidae</taxon>
        <taxon>Magnaporthales</taxon>
        <taxon>Pyriculariaceae</taxon>
        <taxon>Pyricularia</taxon>
    </lineage>
</organism>
<evidence type="ECO:0000313" key="2">
    <source>
        <dbReference type="EMBL" id="EHA46600.1"/>
    </source>
</evidence>
<reference key="2">
    <citation type="submission" date="2011-05" db="EMBL/GenBank/DDBJ databases">
        <title>The Genome Sequence of Magnaporthe oryzae 70-15.</title>
        <authorList>
            <consortium name="The Broad Institute Genome Sequencing Platform"/>
            <person name="Ma L.-J."/>
            <person name="Dead R."/>
            <person name="Young S.K."/>
            <person name="Zeng Q."/>
            <person name="Gargeya S."/>
            <person name="Fitzgerald M."/>
            <person name="Haas B."/>
            <person name="Abouelleil A."/>
            <person name="Alvarado L."/>
            <person name="Arachchi H.M."/>
            <person name="Berlin A."/>
            <person name="Brown A."/>
            <person name="Chapman S.B."/>
            <person name="Chen Z."/>
            <person name="Dunbar C."/>
            <person name="Freedman E."/>
            <person name="Gearin G."/>
            <person name="Gellesch M."/>
            <person name="Goldberg J."/>
            <person name="Griggs A."/>
            <person name="Gujja S."/>
            <person name="Heiman D."/>
            <person name="Howarth C."/>
            <person name="Larson L."/>
            <person name="Lui A."/>
            <person name="MacDonald P.J.P."/>
            <person name="Mehta T."/>
            <person name="Montmayeur A."/>
            <person name="Murphy C."/>
            <person name="Neiman D."/>
            <person name="Pearson M."/>
            <person name="Priest M."/>
            <person name="Roberts A."/>
            <person name="Saif S."/>
            <person name="Shea T."/>
            <person name="Shenoy N."/>
            <person name="Sisk P."/>
            <person name="Stolte C."/>
            <person name="Sykes S."/>
            <person name="Yandava C."/>
            <person name="Wortman J."/>
            <person name="Nusbaum C."/>
            <person name="Birren B."/>
        </authorList>
    </citation>
    <scope>NUCLEOTIDE SEQUENCE</scope>
    <source>
        <strain>70-15</strain>
    </source>
</reference>
<dbReference type="HOGENOM" id="CLU_2158925_0_0_1"/>
<proteinExistence type="predicted"/>
<dbReference type="VEuPathDB" id="FungiDB:MGG_15384"/>
<protein>
    <submittedName>
        <fullName evidence="2">Uncharacterized protein</fullName>
    </submittedName>
</protein>
<dbReference type="Proteomes" id="UP000009058">
    <property type="component" value="Chromosome 7"/>
</dbReference>
<gene>
    <name evidence="2" type="ORF">MGG_15384</name>
</gene>
<dbReference type="RefSeq" id="XP_003721343.1">
    <property type="nucleotide sequence ID" value="XM_003721295.1"/>
</dbReference>
<evidence type="ECO:0000256" key="1">
    <source>
        <dbReference type="SAM" id="MobiDB-lite"/>
    </source>
</evidence>
<name>G4NKG4_PYRO7</name>
<feature type="compositionally biased region" description="Polar residues" evidence="1">
    <location>
        <begin position="20"/>
        <end position="30"/>
    </location>
</feature>
<evidence type="ECO:0000313" key="3">
    <source>
        <dbReference type="Proteomes" id="UP000009058"/>
    </source>
</evidence>
<dbReference type="EMBL" id="CM001237">
    <property type="protein sequence ID" value="EHA46600.1"/>
    <property type="molecule type" value="Genomic_DNA"/>
</dbReference>
<feature type="region of interest" description="Disordered" evidence="1">
    <location>
        <begin position="1"/>
        <end position="37"/>
    </location>
</feature>
<accession>G4NKG4</accession>
<dbReference type="KEGG" id="mgr:MGG_15384"/>
<feature type="compositionally biased region" description="Basic and acidic residues" evidence="1">
    <location>
        <begin position="1"/>
        <end position="19"/>
    </location>
</feature>
<dbReference type="AlphaFoldDB" id="G4NKG4"/>
<reference evidence="2 3" key="1">
    <citation type="journal article" date="2005" name="Nature">
        <title>The genome sequence of the rice blast fungus Magnaporthe grisea.</title>
        <authorList>
            <person name="Dean R.A."/>
            <person name="Talbot N.J."/>
            <person name="Ebbole D.J."/>
            <person name="Farman M.L."/>
            <person name="Mitchell T.K."/>
            <person name="Orbach M.J."/>
            <person name="Thon M."/>
            <person name="Kulkarni R."/>
            <person name="Xu J.R."/>
            <person name="Pan H."/>
            <person name="Read N.D."/>
            <person name="Lee Y.H."/>
            <person name="Carbone I."/>
            <person name="Brown D."/>
            <person name="Oh Y.Y."/>
            <person name="Donofrio N."/>
            <person name="Jeong J.S."/>
            <person name="Soanes D.M."/>
            <person name="Djonovic S."/>
            <person name="Kolomiets E."/>
            <person name="Rehmeyer C."/>
            <person name="Li W."/>
            <person name="Harding M."/>
            <person name="Kim S."/>
            <person name="Lebrun M.H."/>
            <person name="Bohnert H."/>
            <person name="Coughlan S."/>
            <person name="Butler J."/>
            <person name="Calvo S."/>
            <person name="Ma L.J."/>
            <person name="Nicol R."/>
            <person name="Purcell S."/>
            <person name="Nusbaum C."/>
            <person name="Galagan J.E."/>
            <person name="Birren B.W."/>
        </authorList>
    </citation>
    <scope>NUCLEOTIDE SEQUENCE [LARGE SCALE GENOMIC DNA]</scope>
    <source>
        <strain evidence="3">70-15 / ATCC MYA-4617 / FGSC 8958</strain>
    </source>
</reference>
<dbReference type="GeneID" id="12985925"/>
<sequence>MEQDKAWRVNEAKRVREEPNASTLTPQGLGTSVHFASPEGGSVKASVGLMWVNPSQNQSAAAVERPLQRLRSEVALMLNGIQLMCGTAYRYNQGMPRAGLPAREAGPPCYR</sequence>
<dbReference type="InParanoid" id="G4NKG4"/>